<evidence type="ECO:0000313" key="1">
    <source>
        <dbReference type="EMBL" id="KKN95659.1"/>
    </source>
</evidence>
<accession>A0A0F9UV92</accession>
<dbReference type="AlphaFoldDB" id="A0A0F9UV92"/>
<name>A0A0F9UV92_9ZZZZ</name>
<reference evidence="1" key="1">
    <citation type="journal article" date="2015" name="Nature">
        <title>Complex archaea that bridge the gap between prokaryotes and eukaryotes.</title>
        <authorList>
            <person name="Spang A."/>
            <person name="Saw J.H."/>
            <person name="Jorgensen S.L."/>
            <person name="Zaremba-Niedzwiedzka K."/>
            <person name="Martijn J."/>
            <person name="Lind A.E."/>
            <person name="van Eijk R."/>
            <person name="Schleper C."/>
            <person name="Guy L."/>
            <person name="Ettema T.J."/>
        </authorList>
    </citation>
    <scope>NUCLEOTIDE SEQUENCE</scope>
</reference>
<dbReference type="EMBL" id="LAZR01000069">
    <property type="protein sequence ID" value="KKN95659.1"/>
    <property type="molecule type" value="Genomic_DNA"/>
</dbReference>
<organism evidence="1">
    <name type="scientific">marine sediment metagenome</name>
    <dbReference type="NCBI Taxonomy" id="412755"/>
    <lineage>
        <taxon>unclassified sequences</taxon>
        <taxon>metagenomes</taxon>
        <taxon>ecological metagenomes</taxon>
    </lineage>
</organism>
<comment type="caution">
    <text evidence="1">The sequence shown here is derived from an EMBL/GenBank/DDBJ whole genome shotgun (WGS) entry which is preliminary data.</text>
</comment>
<protein>
    <submittedName>
        <fullName evidence="1">Uncharacterized protein</fullName>
    </submittedName>
</protein>
<sequence length="140" mass="16882">MTLPNTKEEYEILFDEHKQKKLVAEALNISRPTLDSEIKKVGFDYETWKQKHMKNNQTTPGQTRTRSRKIKKSLPTMEIAMAMVKKRLEREMAFQIKEFGYENVNHRRIYNRLYGEIKRDRQTVEFAFRHLLDELKLEGY</sequence>
<proteinExistence type="predicted"/>
<gene>
    <name evidence="1" type="ORF">LCGC14_0175280</name>
</gene>